<reference evidence="2 3" key="1">
    <citation type="submission" date="2018-05" db="EMBL/GenBank/DDBJ databases">
        <title>Genomic Encyclopedia of Type Strains, Phase IV (KMG-IV): sequencing the most valuable type-strain genomes for metagenomic binning, comparative biology and taxonomic classification.</title>
        <authorList>
            <person name="Goeker M."/>
        </authorList>
    </citation>
    <scope>NUCLEOTIDE SEQUENCE [LARGE SCALE GENOMIC DNA]</scope>
    <source>
        <strain evidence="2 3">DSM 28579</strain>
    </source>
</reference>
<accession>A0A7L4UQX4</accession>
<dbReference type="AlphaFoldDB" id="A0A7L4UQX4"/>
<dbReference type="EMBL" id="QENZ01000003">
    <property type="protein sequence ID" value="PVX52069.1"/>
    <property type="molecule type" value="Genomic_DNA"/>
</dbReference>
<proteinExistence type="predicted"/>
<sequence length="159" mass="18056">MKRIIMLSVIVAFLGISCSLSKEDKLYRTTVDGTWQLTNVDYTGAQGQFSSVLFKDADAKCFGGSTWYFNHINSTGYYDIPQGLDCVGGQRDIRWSILDQNGIQQLQFKFIDEKKKDITGYGFRLTIDYLDDTSMTLRSSVSVDGEPVNVIYKFQKINQ</sequence>
<evidence type="ECO:0000259" key="1">
    <source>
        <dbReference type="Pfam" id="PF13648"/>
    </source>
</evidence>
<evidence type="ECO:0000313" key="2">
    <source>
        <dbReference type="EMBL" id="PVX52069.1"/>
    </source>
</evidence>
<dbReference type="InterPro" id="IPR024311">
    <property type="entry name" value="Lipocalin-like"/>
</dbReference>
<dbReference type="Pfam" id="PF13648">
    <property type="entry name" value="Lipocalin_4"/>
    <property type="match status" value="1"/>
</dbReference>
<organism evidence="2 3">
    <name type="scientific">Balneicella halophila</name>
    <dbReference type="NCBI Taxonomy" id="1537566"/>
    <lineage>
        <taxon>Bacteria</taxon>
        <taxon>Pseudomonadati</taxon>
        <taxon>Bacteroidota</taxon>
        <taxon>Bacteroidia</taxon>
        <taxon>Bacteroidales</taxon>
        <taxon>Balneicellaceae</taxon>
        <taxon>Balneicella</taxon>
    </lineage>
</organism>
<feature type="domain" description="Lipocalin-like" evidence="1">
    <location>
        <begin position="33"/>
        <end position="117"/>
    </location>
</feature>
<evidence type="ECO:0000313" key="3">
    <source>
        <dbReference type="Proteomes" id="UP000251835"/>
    </source>
</evidence>
<dbReference type="Proteomes" id="UP000251835">
    <property type="component" value="Unassembled WGS sequence"/>
</dbReference>
<gene>
    <name evidence="2" type="ORF">C7377_0364</name>
</gene>
<comment type="caution">
    <text evidence="2">The sequence shown here is derived from an EMBL/GenBank/DDBJ whole genome shotgun (WGS) entry which is preliminary data.</text>
</comment>
<protein>
    <submittedName>
        <fullName evidence="2">Lipocalin-like protein</fullName>
    </submittedName>
</protein>
<name>A0A7L4UQX4_BALHA</name>
<dbReference type="RefSeq" id="WP_207778382.1">
    <property type="nucleotide sequence ID" value="NZ_QENZ01000003.1"/>
</dbReference>
<dbReference type="PROSITE" id="PS51257">
    <property type="entry name" value="PROKAR_LIPOPROTEIN"/>
    <property type="match status" value="1"/>
</dbReference>
<keyword evidence="3" id="KW-1185">Reference proteome</keyword>